<feature type="compositionally biased region" description="Polar residues" evidence="1">
    <location>
        <begin position="81"/>
        <end position="100"/>
    </location>
</feature>
<name>A0A2R6RCF3_ACTCC</name>
<dbReference type="OrthoDB" id="1423823at2759"/>
<evidence type="ECO:0000313" key="3">
    <source>
        <dbReference type="EMBL" id="PSS26250.1"/>
    </source>
</evidence>
<dbReference type="AlphaFoldDB" id="A0A2R6RCF3"/>
<dbReference type="Pfam" id="PF16594">
    <property type="entry name" value="ATP-synt_Z"/>
    <property type="match status" value="1"/>
</dbReference>
<dbReference type="InParanoid" id="A0A2R6RCF3"/>
<sequence length="109" mass="11980">MGSDQEERGTGISTHRFRKIVKKCIACLASFLMSMVGGFVLVFWELKFHPTNSQLWMVPLGLILSITPVIACFTSFISDVRSSNQDGVSSPNQPVANSMDNPIPDIDTC</sequence>
<evidence type="ECO:0000256" key="1">
    <source>
        <dbReference type="SAM" id="MobiDB-lite"/>
    </source>
</evidence>
<keyword evidence="2" id="KW-0812">Transmembrane</keyword>
<keyword evidence="2" id="KW-0472">Membrane</keyword>
<keyword evidence="4" id="KW-1185">Reference proteome</keyword>
<accession>A0A2R6RCF3</accession>
<dbReference type="PANTHER" id="PTHR35165:SF1">
    <property type="entry name" value="OS04G0577375 PROTEIN"/>
    <property type="match status" value="1"/>
</dbReference>
<reference evidence="3 4" key="1">
    <citation type="submission" date="2017-07" db="EMBL/GenBank/DDBJ databases">
        <title>An improved, manually edited Actinidia chinensis var. chinensis (kiwifruit) genome highlights the challenges associated with draft genomes and gene prediction in plants.</title>
        <authorList>
            <person name="Pilkington S."/>
            <person name="Crowhurst R."/>
            <person name="Hilario E."/>
            <person name="Nardozza S."/>
            <person name="Fraser L."/>
            <person name="Peng Y."/>
            <person name="Gunaseelan K."/>
            <person name="Simpson R."/>
            <person name="Tahir J."/>
            <person name="Deroles S."/>
            <person name="Templeton K."/>
            <person name="Luo Z."/>
            <person name="Davy M."/>
            <person name="Cheng C."/>
            <person name="Mcneilage M."/>
            <person name="Scaglione D."/>
            <person name="Liu Y."/>
            <person name="Zhang Q."/>
            <person name="Datson P."/>
            <person name="De Silva N."/>
            <person name="Gardiner S."/>
            <person name="Bassett H."/>
            <person name="Chagne D."/>
            <person name="Mccallum J."/>
            <person name="Dzierzon H."/>
            <person name="Deng C."/>
            <person name="Wang Y.-Y."/>
            <person name="Barron N."/>
            <person name="Manako K."/>
            <person name="Bowen J."/>
            <person name="Foster T."/>
            <person name="Erridge Z."/>
            <person name="Tiffin H."/>
            <person name="Waite C."/>
            <person name="Davies K."/>
            <person name="Grierson E."/>
            <person name="Laing W."/>
            <person name="Kirk R."/>
            <person name="Chen X."/>
            <person name="Wood M."/>
            <person name="Montefiori M."/>
            <person name="Brummell D."/>
            <person name="Schwinn K."/>
            <person name="Catanach A."/>
            <person name="Fullerton C."/>
            <person name="Li D."/>
            <person name="Meiyalaghan S."/>
            <person name="Nieuwenhuizen N."/>
            <person name="Read N."/>
            <person name="Prakash R."/>
            <person name="Hunter D."/>
            <person name="Zhang H."/>
            <person name="Mckenzie M."/>
            <person name="Knabel M."/>
            <person name="Harris A."/>
            <person name="Allan A."/>
            <person name="Chen A."/>
            <person name="Janssen B."/>
            <person name="Plunkett B."/>
            <person name="Dwamena C."/>
            <person name="Voogd C."/>
            <person name="Leif D."/>
            <person name="Lafferty D."/>
            <person name="Souleyre E."/>
            <person name="Varkonyi-Gasic E."/>
            <person name="Gambi F."/>
            <person name="Hanley J."/>
            <person name="Yao J.-L."/>
            <person name="Cheung J."/>
            <person name="David K."/>
            <person name="Warren B."/>
            <person name="Marsh K."/>
            <person name="Snowden K."/>
            <person name="Lin-Wang K."/>
            <person name="Brian L."/>
            <person name="Martinez-Sanchez M."/>
            <person name="Wang M."/>
            <person name="Ileperuma N."/>
            <person name="Macnee N."/>
            <person name="Campin R."/>
            <person name="Mcatee P."/>
            <person name="Drummond R."/>
            <person name="Espley R."/>
            <person name="Ireland H."/>
            <person name="Wu R."/>
            <person name="Atkinson R."/>
            <person name="Karunairetnam S."/>
            <person name="Bulley S."/>
            <person name="Chunkath S."/>
            <person name="Hanley Z."/>
            <person name="Storey R."/>
            <person name="Thrimawithana A."/>
            <person name="Thomson S."/>
            <person name="David C."/>
            <person name="Testolin R."/>
        </authorList>
    </citation>
    <scope>NUCLEOTIDE SEQUENCE [LARGE SCALE GENOMIC DNA]</scope>
    <source>
        <strain evidence="4">cv. Red5</strain>
        <tissue evidence="3">Young leaf</tissue>
    </source>
</reference>
<dbReference type="Proteomes" id="UP000241394">
    <property type="component" value="Chromosome LG7"/>
</dbReference>
<proteinExistence type="predicted"/>
<reference evidence="4" key="2">
    <citation type="journal article" date="2018" name="BMC Genomics">
        <title>A manually annotated Actinidia chinensis var. chinensis (kiwifruit) genome highlights the challenges associated with draft genomes and gene prediction in plants.</title>
        <authorList>
            <person name="Pilkington S.M."/>
            <person name="Crowhurst R."/>
            <person name="Hilario E."/>
            <person name="Nardozza S."/>
            <person name="Fraser L."/>
            <person name="Peng Y."/>
            <person name="Gunaseelan K."/>
            <person name="Simpson R."/>
            <person name="Tahir J."/>
            <person name="Deroles S.C."/>
            <person name="Templeton K."/>
            <person name="Luo Z."/>
            <person name="Davy M."/>
            <person name="Cheng C."/>
            <person name="McNeilage M."/>
            <person name="Scaglione D."/>
            <person name="Liu Y."/>
            <person name="Zhang Q."/>
            <person name="Datson P."/>
            <person name="De Silva N."/>
            <person name="Gardiner S.E."/>
            <person name="Bassett H."/>
            <person name="Chagne D."/>
            <person name="McCallum J."/>
            <person name="Dzierzon H."/>
            <person name="Deng C."/>
            <person name="Wang Y.Y."/>
            <person name="Barron L."/>
            <person name="Manako K."/>
            <person name="Bowen J."/>
            <person name="Foster T.M."/>
            <person name="Erridge Z.A."/>
            <person name="Tiffin H."/>
            <person name="Waite C.N."/>
            <person name="Davies K.M."/>
            <person name="Grierson E.P."/>
            <person name="Laing W.A."/>
            <person name="Kirk R."/>
            <person name="Chen X."/>
            <person name="Wood M."/>
            <person name="Montefiori M."/>
            <person name="Brummell D.A."/>
            <person name="Schwinn K.E."/>
            <person name="Catanach A."/>
            <person name="Fullerton C."/>
            <person name="Li D."/>
            <person name="Meiyalaghan S."/>
            <person name="Nieuwenhuizen N."/>
            <person name="Read N."/>
            <person name="Prakash R."/>
            <person name="Hunter D."/>
            <person name="Zhang H."/>
            <person name="McKenzie M."/>
            <person name="Knabel M."/>
            <person name="Harris A."/>
            <person name="Allan A.C."/>
            <person name="Gleave A."/>
            <person name="Chen A."/>
            <person name="Janssen B.J."/>
            <person name="Plunkett B."/>
            <person name="Ampomah-Dwamena C."/>
            <person name="Voogd C."/>
            <person name="Leif D."/>
            <person name="Lafferty D."/>
            <person name="Souleyre E.J.F."/>
            <person name="Varkonyi-Gasic E."/>
            <person name="Gambi F."/>
            <person name="Hanley J."/>
            <person name="Yao J.L."/>
            <person name="Cheung J."/>
            <person name="David K.M."/>
            <person name="Warren B."/>
            <person name="Marsh K."/>
            <person name="Snowden K.C."/>
            <person name="Lin-Wang K."/>
            <person name="Brian L."/>
            <person name="Martinez-Sanchez M."/>
            <person name="Wang M."/>
            <person name="Ileperuma N."/>
            <person name="Macnee N."/>
            <person name="Campin R."/>
            <person name="McAtee P."/>
            <person name="Drummond R.S.M."/>
            <person name="Espley R.V."/>
            <person name="Ireland H.S."/>
            <person name="Wu R."/>
            <person name="Atkinson R.G."/>
            <person name="Karunairetnam S."/>
            <person name="Bulley S."/>
            <person name="Chunkath S."/>
            <person name="Hanley Z."/>
            <person name="Storey R."/>
            <person name="Thrimawithana A.H."/>
            <person name="Thomson S."/>
            <person name="David C."/>
            <person name="Testolin R."/>
            <person name="Huang H."/>
            <person name="Hellens R.P."/>
            <person name="Schaffer R.J."/>
        </authorList>
    </citation>
    <scope>NUCLEOTIDE SEQUENCE [LARGE SCALE GENOMIC DNA]</scope>
    <source>
        <strain evidence="4">cv. Red5</strain>
    </source>
</reference>
<organism evidence="3 4">
    <name type="scientific">Actinidia chinensis var. chinensis</name>
    <name type="common">Chinese soft-hair kiwi</name>
    <dbReference type="NCBI Taxonomy" id="1590841"/>
    <lineage>
        <taxon>Eukaryota</taxon>
        <taxon>Viridiplantae</taxon>
        <taxon>Streptophyta</taxon>
        <taxon>Embryophyta</taxon>
        <taxon>Tracheophyta</taxon>
        <taxon>Spermatophyta</taxon>
        <taxon>Magnoliopsida</taxon>
        <taxon>eudicotyledons</taxon>
        <taxon>Gunneridae</taxon>
        <taxon>Pentapetalae</taxon>
        <taxon>asterids</taxon>
        <taxon>Ericales</taxon>
        <taxon>Actinidiaceae</taxon>
        <taxon>Actinidia</taxon>
    </lineage>
</organism>
<protein>
    <submittedName>
        <fullName evidence="3">Group XV phospholipase</fullName>
    </submittedName>
</protein>
<comment type="caution">
    <text evidence="3">The sequence shown here is derived from an EMBL/GenBank/DDBJ whole genome shotgun (WGS) entry which is preliminary data.</text>
</comment>
<keyword evidence="2" id="KW-1133">Transmembrane helix</keyword>
<dbReference type="EMBL" id="NKQK01000007">
    <property type="protein sequence ID" value="PSS26250.1"/>
    <property type="molecule type" value="Genomic_DNA"/>
</dbReference>
<feature type="region of interest" description="Disordered" evidence="1">
    <location>
        <begin position="81"/>
        <end position="109"/>
    </location>
</feature>
<evidence type="ECO:0000256" key="2">
    <source>
        <dbReference type="SAM" id="Phobius"/>
    </source>
</evidence>
<dbReference type="PANTHER" id="PTHR35165">
    <property type="entry name" value="OS08G0113900 PROTEIN"/>
    <property type="match status" value="1"/>
</dbReference>
<dbReference type="OMA" id="ASFLMSM"/>
<gene>
    <name evidence="3" type="ORF">CEY00_Acc07543</name>
</gene>
<evidence type="ECO:0000313" key="4">
    <source>
        <dbReference type="Proteomes" id="UP000241394"/>
    </source>
</evidence>
<feature type="transmembrane region" description="Helical" evidence="2">
    <location>
        <begin position="24"/>
        <end position="44"/>
    </location>
</feature>
<dbReference type="Gramene" id="PSS26250">
    <property type="protein sequence ID" value="PSS26250"/>
    <property type="gene ID" value="CEY00_Acc07543"/>
</dbReference>
<feature type="transmembrane region" description="Helical" evidence="2">
    <location>
        <begin position="56"/>
        <end position="77"/>
    </location>
</feature>
<dbReference type="InterPro" id="IPR032238">
    <property type="entry name" value="ATP-synth_Z"/>
</dbReference>